<organism evidence="2 3">
    <name type="scientific">Portunus trituberculatus</name>
    <name type="common">Swimming crab</name>
    <name type="synonym">Neptunus trituberculatus</name>
    <dbReference type="NCBI Taxonomy" id="210409"/>
    <lineage>
        <taxon>Eukaryota</taxon>
        <taxon>Metazoa</taxon>
        <taxon>Ecdysozoa</taxon>
        <taxon>Arthropoda</taxon>
        <taxon>Crustacea</taxon>
        <taxon>Multicrustacea</taxon>
        <taxon>Malacostraca</taxon>
        <taxon>Eumalacostraca</taxon>
        <taxon>Eucarida</taxon>
        <taxon>Decapoda</taxon>
        <taxon>Pleocyemata</taxon>
        <taxon>Brachyura</taxon>
        <taxon>Eubrachyura</taxon>
        <taxon>Portunoidea</taxon>
        <taxon>Portunidae</taxon>
        <taxon>Portuninae</taxon>
        <taxon>Portunus</taxon>
    </lineage>
</organism>
<accession>A0A5B7D5W7</accession>
<dbReference type="Proteomes" id="UP000324222">
    <property type="component" value="Unassembled WGS sequence"/>
</dbReference>
<protein>
    <submittedName>
        <fullName evidence="2">Uncharacterized protein</fullName>
    </submittedName>
</protein>
<feature type="compositionally biased region" description="Low complexity" evidence="1">
    <location>
        <begin position="1"/>
        <end position="15"/>
    </location>
</feature>
<feature type="region of interest" description="Disordered" evidence="1">
    <location>
        <begin position="1"/>
        <end position="30"/>
    </location>
</feature>
<evidence type="ECO:0000256" key="1">
    <source>
        <dbReference type="SAM" id="MobiDB-lite"/>
    </source>
</evidence>
<comment type="caution">
    <text evidence="2">The sequence shown here is derived from an EMBL/GenBank/DDBJ whole genome shotgun (WGS) entry which is preliminary data.</text>
</comment>
<evidence type="ECO:0000313" key="3">
    <source>
        <dbReference type="Proteomes" id="UP000324222"/>
    </source>
</evidence>
<evidence type="ECO:0000313" key="2">
    <source>
        <dbReference type="EMBL" id="MPC16650.1"/>
    </source>
</evidence>
<gene>
    <name evidence="2" type="ORF">E2C01_009480</name>
</gene>
<dbReference type="EMBL" id="VSRR010000524">
    <property type="protein sequence ID" value="MPC16650.1"/>
    <property type="molecule type" value="Genomic_DNA"/>
</dbReference>
<reference evidence="2 3" key="1">
    <citation type="submission" date="2019-05" db="EMBL/GenBank/DDBJ databases">
        <title>Another draft genome of Portunus trituberculatus and its Hox gene families provides insights of decapod evolution.</title>
        <authorList>
            <person name="Jeong J.-H."/>
            <person name="Song I."/>
            <person name="Kim S."/>
            <person name="Choi T."/>
            <person name="Kim D."/>
            <person name="Ryu S."/>
            <person name="Kim W."/>
        </authorList>
    </citation>
    <scope>NUCLEOTIDE SEQUENCE [LARGE SCALE GENOMIC DNA]</scope>
    <source>
        <tissue evidence="2">Muscle</tissue>
    </source>
</reference>
<dbReference type="AlphaFoldDB" id="A0A5B7D5W7"/>
<keyword evidence="3" id="KW-1185">Reference proteome</keyword>
<sequence>MDLSDGSRSSSLGKRPGSLKPGLVCHAPVSTTSANPHKFPTWVEQDNGAETTQFCLVHLHFFHLRHQLRQDTVKYGSHSSLVSTTSVHLKTKLNLTHKAFRVVLLVQLNANQTQISITLMTHHKASGQHDAILHSYAAVCYEAEEIVMQSSVQRG</sequence>
<name>A0A5B7D5W7_PORTR</name>
<proteinExistence type="predicted"/>